<reference evidence="4" key="1">
    <citation type="journal article" date="2021" name="Nat. Commun.">
        <title>Genetic determinants of endophytism in the Arabidopsis root mycobiome.</title>
        <authorList>
            <person name="Mesny F."/>
            <person name="Miyauchi S."/>
            <person name="Thiergart T."/>
            <person name="Pickel B."/>
            <person name="Atanasova L."/>
            <person name="Karlsson M."/>
            <person name="Huettel B."/>
            <person name="Barry K.W."/>
            <person name="Haridas S."/>
            <person name="Chen C."/>
            <person name="Bauer D."/>
            <person name="Andreopoulos W."/>
            <person name="Pangilinan J."/>
            <person name="LaButti K."/>
            <person name="Riley R."/>
            <person name="Lipzen A."/>
            <person name="Clum A."/>
            <person name="Drula E."/>
            <person name="Henrissat B."/>
            <person name="Kohler A."/>
            <person name="Grigoriev I.V."/>
            <person name="Martin F.M."/>
            <person name="Hacquard S."/>
        </authorList>
    </citation>
    <scope>NUCLEOTIDE SEQUENCE</scope>
    <source>
        <strain evidence="4">MPI-CAGE-CH-0230</strain>
    </source>
</reference>
<dbReference type="SUPFAM" id="SSF52113">
    <property type="entry name" value="BRCT domain"/>
    <property type="match status" value="4"/>
</dbReference>
<feature type="domain" description="BRCT" evidence="3">
    <location>
        <begin position="338"/>
        <end position="436"/>
    </location>
</feature>
<evidence type="ECO:0000259" key="3">
    <source>
        <dbReference type="PROSITE" id="PS50172"/>
    </source>
</evidence>
<dbReference type="InterPro" id="IPR059215">
    <property type="entry name" value="BRCT2_TopBP1-like"/>
</dbReference>
<dbReference type="GO" id="GO:0007095">
    <property type="term" value="P:mitotic G2 DNA damage checkpoint signaling"/>
    <property type="evidence" value="ECO:0007669"/>
    <property type="project" value="TreeGrafter"/>
</dbReference>
<dbReference type="Gene3D" id="3.40.50.10190">
    <property type="entry name" value="BRCT domain"/>
    <property type="match status" value="4"/>
</dbReference>
<feature type="region of interest" description="Disordered" evidence="2">
    <location>
        <begin position="548"/>
        <end position="603"/>
    </location>
</feature>
<dbReference type="GO" id="GO:0033314">
    <property type="term" value="P:mitotic DNA replication checkpoint signaling"/>
    <property type="evidence" value="ECO:0007669"/>
    <property type="project" value="TreeGrafter"/>
</dbReference>
<evidence type="ECO:0000313" key="4">
    <source>
        <dbReference type="EMBL" id="KAH7041536.1"/>
    </source>
</evidence>
<dbReference type="GeneID" id="70182117"/>
<dbReference type="InterPro" id="IPR036420">
    <property type="entry name" value="BRCT_dom_sf"/>
</dbReference>
<comment type="caution">
    <text evidence="4">The sequence shown here is derived from an EMBL/GenBank/DDBJ whole genome shotgun (WGS) entry which is preliminary data.</text>
</comment>
<feature type="region of interest" description="Disordered" evidence="2">
    <location>
        <begin position="630"/>
        <end position="758"/>
    </location>
</feature>
<feature type="domain" description="BRCT" evidence="3">
    <location>
        <begin position="26"/>
        <end position="99"/>
    </location>
</feature>
<dbReference type="AlphaFoldDB" id="A0A9P8YL47"/>
<dbReference type="GO" id="GO:0006270">
    <property type="term" value="P:DNA replication initiation"/>
    <property type="evidence" value="ECO:0007669"/>
    <property type="project" value="TreeGrafter"/>
</dbReference>
<proteinExistence type="predicted"/>
<organism evidence="4 5">
    <name type="scientific">Microdochium trichocladiopsis</name>
    <dbReference type="NCBI Taxonomy" id="1682393"/>
    <lineage>
        <taxon>Eukaryota</taxon>
        <taxon>Fungi</taxon>
        <taxon>Dikarya</taxon>
        <taxon>Ascomycota</taxon>
        <taxon>Pezizomycotina</taxon>
        <taxon>Sordariomycetes</taxon>
        <taxon>Xylariomycetidae</taxon>
        <taxon>Xylariales</taxon>
        <taxon>Microdochiaceae</taxon>
        <taxon>Microdochium</taxon>
    </lineage>
</organism>
<evidence type="ECO:0000256" key="1">
    <source>
        <dbReference type="ARBA" id="ARBA00022737"/>
    </source>
</evidence>
<feature type="compositionally biased region" description="Polar residues" evidence="2">
    <location>
        <begin position="579"/>
        <end position="589"/>
    </location>
</feature>
<protein>
    <recommendedName>
        <fullName evidence="3">BRCT domain-containing protein</fullName>
    </recommendedName>
</protein>
<dbReference type="CDD" id="cd18433">
    <property type="entry name" value="BRCT_Rad4_rpt3"/>
    <property type="match status" value="1"/>
</dbReference>
<feature type="compositionally biased region" description="Polar residues" evidence="2">
    <location>
        <begin position="665"/>
        <end position="678"/>
    </location>
</feature>
<dbReference type="Pfam" id="PF12738">
    <property type="entry name" value="PTCB-BRCT"/>
    <property type="match status" value="2"/>
</dbReference>
<evidence type="ECO:0000256" key="2">
    <source>
        <dbReference type="SAM" id="MobiDB-lite"/>
    </source>
</evidence>
<dbReference type="InterPro" id="IPR001357">
    <property type="entry name" value="BRCT_dom"/>
</dbReference>
<dbReference type="EMBL" id="JAGTJQ010000001">
    <property type="protein sequence ID" value="KAH7041536.1"/>
    <property type="molecule type" value="Genomic_DNA"/>
</dbReference>
<feature type="compositionally biased region" description="Basic and acidic residues" evidence="2">
    <location>
        <begin position="683"/>
        <end position="702"/>
    </location>
</feature>
<keyword evidence="5" id="KW-1185">Reference proteome</keyword>
<feature type="region of interest" description="Disordered" evidence="2">
    <location>
        <begin position="246"/>
        <end position="276"/>
    </location>
</feature>
<dbReference type="PANTHER" id="PTHR13561:SF20">
    <property type="entry name" value="DNA TOPOISOMERASE 2-BINDING PROTEIN 1"/>
    <property type="match status" value="1"/>
</dbReference>
<feature type="compositionally biased region" description="Basic and acidic residues" evidence="2">
    <location>
        <begin position="592"/>
        <end position="603"/>
    </location>
</feature>
<dbReference type="Proteomes" id="UP000756346">
    <property type="component" value="Unassembled WGS sequence"/>
</dbReference>
<gene>
    <name evidence="4" type="ORF">B0I36DRAFT_312983</name>
</gene>
<dbReference type="PROSITE" id="PS50172">
    <property type="entry name" value="BRCT"/>
    <property type="match status" value="4"/>
</dbReference>
<feature type="region of interest" description="Disordered" evidence="2">
    <location>
        <begin position="814"/>
        <end position="868"/>
    </location>
</feature>
<dbReference type="CDD" id="cd17731">
    <property type="entry name" value="BRCT_TopBP1_rpt2_like"/>
    <property type="match status" value="1"/>
</dbReference>
<dbReference type="RefSeq" id="XP_046019591.1">
    <property type="nucleotide sequence ID" value="XM_046152571.1"/>
</dbReference>
<evidence type="ECO:0000313" key="5">
    <source>
        <dbReference type="Proteomes" id="UP000756346"/>
    </source>
</evidence>
<feature type="compositionally biased region" description="Basic and acidic residues" evidence="2">
    <location>
        <begin position="548"/>
        <end position="559"/>
    </location>
</feature>
<dbReference type="PANTHER" id="PTHR13561">
    <property type="entry name" value="DNA REPLICATION REGULATOR DPB11-RELATED"/>
    <property type="match status" value="1"/>
</dbReference>
<feature type="compositionally biased region" description="Low complexity" evidence="2">
    <location>
        <begin position="737"/>
        <end position="758"/>
    </location>
</feature>
<keyword evidence="1" id="KW-0677">Repeat</keyword>
<accession>A0A9P8YL47</accession>
<feature type="compositionally biased region" description="Polar residues" evidence="2">
    <location>
        <begin position="630"/>
        <end position="640"/>
    </location>
</feature>
<dbReference type="SMART" id="SM00292">
    <property type="entry name" value="BRCT"/>
    <property type="match status" value="4"/>
</dbReference>
<dbReference type="OrthoDB" id="251770at2759"/>
<dbReference type="Pfam" id="PF00533">
    <property type="entry name" value="BRCT"/>
    <property type="match status" value="1"/>
</dbReference>
<feature type="domain" description="BRCT" evidence="3">
    <location>
        <begin position="150"/>
        <end position="227"/>
    </location>
</feature>
<name>A0A9P8YL47_9PEZI</name>
<feature type="domain" description="BRCT" evidence="3">
    <location>
        <begin position="448"/>
        <end position="534"/>
    </location>
</feature>
<sequence>MSRGSGPAAAMAATPPTSDPAMLAFDSSIPLKGVVLCCTSIAPDLRAMIDRSTKEMGGTHKYDLTPDATHLIVGEYDTPKYRHVARDRPDIVPMAAGWIEALRALWMADQEIDFLALQNEWRLKTFETGGGIPSSTLPEERDRQRLLCCLTGFEEQDVRTMIEDKVRSNGGDYTGDLSKSVTHLITYQPEGKKYRAAKNWGIHTVSIEWLHDSVERGMILSEACYDPLMPPEERGKGAWNRKEMRQTALGKRTRESNGAPPGEGRRKLRKSASMKLSSQRDNLWGDILTNRASADAPQAPPLERTTSLPVGNMTTNGDVQPVAQQQQTIADSHVSSEVAGPIFGGCRFFVHGFLSKRLDIVKDHLMKNGAELASSVTDVASRQHTQPTDQRFLLVPQSSQPDTHPTCPEGVWIVTEFYIEQCIQSRELVHPVDLVLGRPFPQFPIDRFSQLVICTSGFQDLQLNQVQKTIVQLGAEYSEKLNARATLLVCCSLATARREKLEHAVSLGIPVVDREWLWQCVSTGFLTPWDQFMYPELNQKASRVAEIPNERSKLARSRSEPAAAAKHPPVRAGVDRTAFDTSKSGSTLPQERALDRQETSESRYHTALAFQDEERGAGFDTAPLTEVHDNTLNGLNQRTASEIVPRKLKRFPTGGEIGDSEESEPPTQATGSAQTESQAAAVRTEDEEREAKVHRAKQEMSKRLNSLLSHDVELSDGDGSFQSAKPARRKREILGRAQSNVSATSSASAESSAQAGSTAAKIRKMKASNASVDGILSGYGATRATFDQEMDVAAQPATQLEYVDSEAKKHRAVIESKLNGDKNAPVPRDSQEDRVTMADFAGYGRHHDAAVVEDAAGPSTTRRGMRRR</sequence>